<dbReference type="PANTHER" id="PTHR32309">
    <property type="entry name" value="TYROSINE-PROTEIN KINASE"/>
    <property type="match status" value="1"/>
</dbReference>
<keyword evidence="3" id="KW-1133">Transmembrane helix</keyword>
<proteinExistence type="predicted"/>
<keyword evidence="1" id="KW-0175">Coiled coil</keyword>
<protein>
    <submittedName>
        <fullName evidence="4">Succinoglycan transporter</fullName>
    </submittedName>
</protein>
<evidence type="ECO:0000313" key="5">
    <source>
        <dbReference type="Proteomes" id="UP001597327"/>
    </source>
</evidence>
<evidence type="ECO:0000313" key="4">
    <source>
        <dbReference type="EMBL" id="MFD1694622.1"/>
    </source>
</evidence>
<feature type="region of interest" description="Disordered" evidence="2">
    <location>
        <begin position="616"/>
        <end position="664"/>
    </location>
</feature>
<gene>
    <name evidence="4" type="ORF">ACFSC7_03780</name>
</gene>
<accession>A0ABW4JS69</accession>
<dbReference type="RefSeq" id="WP_149891544.1">
    <property type="nucleotide sequence ID" value="NZ_JBHUFA010000001.1"/>
</dbReference>
<reference evidence="5" key="1">
    <citation type="journal article" date="2019" name="Int. J. Syst. Evol. Microbiol.">
        <title>The Global Catalogue of Microorganisms (GCM) 10K type strain sequencing project: providing services to taxonomists for standard genome sequencing and annotation.</title>
        <authorList>
            <consortium name="The Broad Institute Genomics Platform"/>
            <consortium name="The Broad Institute Genome Sequencing Center for Infectious Disease"/>
            <person name="Wu L."/>
            <person name="Ma J."/>
        </authorList>
    </citation>
    <scope>NUCLEOTIDE SEQUENCE [LARGE SCALE GENOMIC DNA]</scope>
    <source>
        <strain evidence="5">JCM 3369</strain>
    </source>
</reference>
<feature type="coiled-coil region" evidence="1">
    <location>
        <begin position="296"/>
        <end position="404"/>
    </location>
</feature>
<keyword evidence="5" id="KW-1185">Reference proteome</keyword>
<feature type="compositionally biased region" description="Basic and acidic residues" evidence="2">
    <location>
        <begin position="477"/>
        <end position="496"/>
    </location>
</feature>
<dbReference type="PANTHER" id="PTHR32309:SF13">
    <property type="entry name" value="FERRIC ENTEROBACTIN TRANSPORT PROTEIN FEPE"/>
    <property type="match status" value="1"/>
</dbReference>
<dbReference type="Gene3D" id="3.40.50.300">
    <property type="entry name" value="P-loop containing nucleotide triphosphate hydrolases"/>
    <property type="match status" value="1"/>
</dbReference>
<feature type="transmembrane region" description="Helical" evidence="3">
    <location>
        <begin position="443"/>
        <end position="463"/>
    </location>
</feature>
<feature type="compositionally biased region" description="Low complexity" evidence="2">
    <location>
        <begin position="648"/>
        <end position="657"/>
    </location>
</feature>
<dbReference type="EMBL" id="JBHUFA010000001">
    <property type="protein sequence ID" value="MFD1694622.1"/>
    <property type="molecule type" value="Genomic_DNA"/>
</dbReference>
<name>A0ABW4JS69_9HYPH</name>
<dbReference type="InterPro" id="IPR027417">
    <property type="entry name" value="P-loop_NTPase"/>
</dbReference>
<dbReference type="InterPro" id="IPR050445">
    <property type="entry name" value="Bact_polysacc_biosynth/exp"/>
</dbReference>
<dbReference type="SUPFAM" id="SSF52540">
    <property type="entry name" value="P-loop containing nucleoside triphosphate hydrolases"/>
    <property type="match status" value="1"/>
</dbReference>
<feature type="region of interest" description="Disordered" evidence="2">
    <location>
        <begin position="581"/>
        <end position="602"/>
    </location>
</feature>
<evidence type="ECO:0000256" key="1">
    <source>
        <dbReference type="SAM" id="Coils"/>
    </source>
</evidence>
<evidence type="ECO:0000256" key="2">
    <source>
        <dbReference type="SAM" id="MobiDB-lite"/>
    </source>
</evidence>
<comment type="caution">
    <text evidence="4">The sequence shown here is derived from an EMBL/GenBank/DDBJ whole genome shotgun (WGS) entry which is preliminary data.</text>
</comment>
<dbReference type="Proteomes" id="UP001597327">
    <property type="component" value="Unassembled WGS sequence"/>
</dbReference>
<keyword evidence="3" id="KW-0812">Transmembrane</keyword>
<evidence type="ECO:0000256" key="3">
    <source>
        <dbReference type="SAM" id="Phobius"/>
    </source>
</evidence>
<keyword evidence="3" id="KW-0472">Membrane</keyword>
<feature type="region of interest" description="Disordered" evidence="2">
    <location>
        <begin position="476"/>
        <end position="508"/>
    </location>
</feature>
<sequence>MPGYREATPHADMALDLKGLLGAIGRSLRWLLPLVLIVAATVFVLLTLSPKKYLGSARVLIESTSYGLPGGGRGAEEERALLDEQGVASQVQLLMSADLARRVVTRLDLGSLAEFEAEGDKGLADRLLSLAGLGQGSDGAAAPADELVLRAYFKRINVYRLEGSRVIAVEFTSQDPQLAARVANTIVDEYLALQAGAKRETTEVATLSLQPQIVALRDEVQAARKAVAEFRSSADLLLGSGNQTLLQQQLVELGTSYNNALASRDEAQAKASQVRGLISSGGALETASDVLNSQLIQRLRERQAELQANVSELSITLLPNHPQLKALQSQLNDYDRLIRREAEKVLAGLESDARVAQQQAEALGARLEDLKQQVTRSNADQVRLDELEREAAAKERQLDILVASYREADTRLKSQVLPADARIISRAIVPIEPYAPKIIPSTILAAVATFVFGCALVVGWAFLTGAALYPVTYGAARDPRDDRAKDETIAHEKNEDEKSEPETIVDEPATAPEVMSAGRRGSVLAQVQSFEPLPARQGDEEPVVENEAAQAEAVDDVPAPAIVAPRKRSWLAEVSAGPSGEADSVVEEADFEQPVTASPQGQYAFSPAMARHLATMSRTVRTESDSEAETNAEAPLEAAHQEQHASEEPVAAVPQADPAEDAEADELRLSTLDAGADDDDAADATEIAASEIETEADDAPVEDTHAPELFQQLDGMIVVLTVDNPDLSHKCAFHLARAAADRGYTALLMEAFPELEAPQSARGFSDLVSGEATFAKVIYGDAGSSAHLIEAGTRAIPDEVARQPRFAQTLEVISSMYETVVIDLGAIDGSLASVQILRKAERVLLMAEDAGLGIELEEAARLLRKNSRAQVEVFTEGDLPSALTRGAGHAA</sequence>
<feature type="transmembrane region" description="Helical" evidence="3">
    <location>
        <begin position="30"/>
        <end position="48"/>
    </location>
</feature>
<organism evidence="4 5">
    <name type="scientific">Roseibium aestuarii</name>
    <dbReference type="NCBI Taxonomy" id="2600299"/>
    <lineage>
        <taxon>Bacteria</taxon>
        <taxon>Pseudomonadati</taxon>
        <taxon>Pseudomonadota</taxon>
        <taxon>Alphaproteobacteria</taxon>
        <taxon>Hyphomicrobiales</taxon>
        <taxon>Stappiaceae</taxon>
        <taxon>Roseibium</taxon>
    </lineage>
</organism>